<dbReference type="Proteomes" id="UP001163333">
    <property type="component" value="Segment"/>
</dbReference>
<dbReference type="GeneID" id="80832275"/>
<dbReference type="RefSeq" id="YP_010845125.1">
    <property type="nucleotide sequence ID" value="NC_079185.1"/>
</dbReference>
<accession>A0A9X9NZV4</accession>
<dbReference type="InterPro" id="IPR057087">
    <property type="entry name" value="Gp12-like"/>
</dbReference>
<dbReference type="Pfam" id="PF23961">
    <property type="entry name" value="Phage_tail_terminator_9"/>
    <property type="match status" value="1"/>
</dbReference>
<dbReference type="KEGG" id="vg:80832275"/>
<sequence length="177" mass="19959">MAKEDVIAMQRLVDRALRTPQYSYPMQTNGKKPTPPFAAVKLVDEENPGVDKVEVIDKDGVLTEVTTGVRLLKFHVLFTEGDADSSRFMGSFRRPDMLDQMVAGGVSILCAKPIKNESLTLETNWEIRHGCEVQCMTRRVWEYAQDVSEITSTEIDGVVNEALKEFDFTVNVNKEQD</sequence>
<dbReference type="EMBL" id="OP056089">
    <property type="protein sequence ID" value="UYD72120.1"/>
    <property type="molecule type" value="Genomic_DNA"/>
</dbReference>
<protein>
    <submittedName>
        <fullName evidence="2">Tail completion protein</fullName>
    </submittedName>
</protein>
<proteinExistence type="predicted"/>
<evidence type="ECO:0000313" key="2">
    <source>
        <dbReference type="EMBL" id="UYD72120.1"/>
    </source>
</evidence>
<evidence type="ECO:0000259" key="1">
    <source>
        <dbReference type="Pfam" id="PF23961"/>
    </source>
</evidence>
<feature type="domain" description="Phage neck terminator protein gp12-like" evidence="1">
    <location>
        <begin position="21"/>
        <end position="156"/>
    </location>
</feature>
<reference evidence="2" key="1">
    <citation type="submission" date="2022-07" db="EMBL/GenBank/DDBJ databases">
        <authorList>
            <person name="Liu S."/>
        </authorList>
    </citation>
    <scope>NUCLEOTIDE SEQUENCE</scope>
</reference>
<dbReference type="NCBIfam" id="NF047498">
    <property type="entry name" value="LIC_12616_fam"/>
    <property type="match status" value="1"/>
</dbReference>
<name>A0A9X9NZV4_9CAUD</name>
<evidence type="ECO:0000313" key="3">
    <source>
        <dbReference type="Proteomes" id="UP001163333"/>
    </source>
</evidence>
<organism evidence="2 3">
    <name type="scientific">Vibrio phage vB_VpaM_VPs20</name>
    <dbReference type="NCBI Taxonomy" id="2978980"/>
    <lineage>
        <taxon>Viruses</taxon>
        <taxon>Duplodnaviria</taxon>
        <taxon>Heunggongvirae</taxon>
        <taxon>Uroviricota</taxon>
        <taxon>Caudoviricetes</taxon>
        <taxon>Chaseviridae</taxon>
        <taxon>Nefertitivirinae</taxon>
        <taxon>Liaoningvirus</taxon>
        <taxon>Liaoningvirus VPs20</taxon>
    </lineage>
</organism>
<keyword evidence="3" id="KW-1185">Reference proteome</keyword>